<evidence type="ECO:0000313" key="4">
    <source>
        <dbReference type="Proteomes" id="UP000315750"/>
    </source>
</evidence>
<evidence type="ECO:0000256" key="1">
    <source>
        <dbReference type="SAM" id="MobiDB-lite"/>
    </source>
</evidence>
<dbReference type="RefSeq" id="WP_197528467.1">
    <property type="nucleotide sequence ID" value="NZ_CP036278.1"/>
</dbReference>
<accession>A0A518AS19</accession>
<reference evidence="3 4" key="1">
    <citation type="submission" date="2019-02" db="EMBL/GenBank/DDBJ databases">
        <title>Deep-cultivation of Planctomycetes and their phenomic and genomic characterization uncovers novel biology.</title>
        <authorList>
            <person name="Wiegand S."/>
            <person name="Jogler M."/>
            <person name="Boedeker C."/>
            <person name="Pinto D."/>
            <person name="Vollmers J."/>
            <person name="Rivas-Marin E."/>
            <person name="Kohn T."/>
            <person name="Peeters S.H."/>
            <person name="Heuer A."/>
            <person name="Rast P."/>
            <person name="Oberbeckmann S."/>
            <person name="Bunk B."/>
            <person name="Jeske O."/>
            <person name="Meyerdierks A."/>
            <person name="Storesund J.E."/>
            <person name="Kallscheuer N."/>
            <person name="Luecker S."/>
            <person name="Lage O.M."/>
            <person name="Pohl T."/>
            <person name="Merkel B.J."/>
            <person name="Hornburger P."/>
            <person name="Mueller R.-W."/>
            <person name="Bruemmer F."/>
            <person name="Labrenz M."/>
            <person name="Spormann A.M."/>
            <person name="Op den Camp H."/>
            <person name="Overmann J."/>
            <person name="Amann R."/>
            <person name="Jetten M.S.M."/>
            <person name="Mascher T."/>
            <person name="Medema M.H."/>
            <person name="Devos D.P."/>
            <person name="Kaster A.-K."/>
            <person name="Ovreas L."/>
            <person name="Rohde M."/>
            <person name="Galperin M.Y."/>
            <person name="Jogler C."/>
        </authorList>
    </citation>
    <scope>NUCLEOTIDE SEQUENCE [LARGE SCALE GENOMIC DNA]</scope>
    <source>
        <strain evidence="3 4">Pan181</strain>
    </source>
</reference>
<dbReference type="EMBL" id="CP036278">
    <property type="protein sequence ID" value="QDU57514.1"/>
    <property type="molecule type" value="Genomic_DNA"/>
</dbReference>
<gene>
    <name evidence="3" type="ORF">Pan181_37320</name>
</gene>
<feature type="compositionally biased region" description="Basic and acidic residues" evidence="1">
    <location>
        <begin position="1"/>
        <end position="20"/>
    </location>
</feature>
<dbReference type="InterPro" id="IPR041657">
    <property type="entry name" value="HTH_17"/>
</dbReference>
<dbReference type="Proteomes" id="UP000315750">
    <property type="component" value="Chromosome"/>
</dbReference>
<dbReference type="Pfam" id="PF12728">
    <property type="entry name" value="HTH_17"/>
    <property type="match status" value="1"/>
</dbReference>
<evidence type="ECO:0000259" key="2">
    <source>
        <dbReference type="Pfam" id="PF12728"/>
    </source>
</evidence>
<organism evidence="3 4">
    <name type="scientific">Aeoliella mucimassa</name>
    <dbReference type="NCBI Taxonomy" id="2527972"/>
    <lineage>
        <taxon>Bacteria</taxon>
        <taxon>Pseudomonadati</taxon>
        <taxon>Planctomycetota</taxon>
        <taxon>Planctomycetia</taxon>
        <taxon>Pirellulales</taxon>
        <taxon>Lacipirellulaceae</taxon>
        <taxon>Aeoliella</taxon>
    </lineage>
</organism>
<name>A0A518AS19_9BACT</name>
<feature type="region of interest" description="Disordered" evidence="1">
    <location>
        <begin position="1"/>
        <end position="25"/>
    </location>
</feature>
<feature type="domain" description="Helix-turn-helix" evidence="2">
    <location>
        <begin position="30"/>
        <end position="80"/>
    </location>
</feature>
<dbReference type="KEGG" id="amuc:Pan181_37320"/>
<keyword evidence="4" id="KW-1185">Reference proteome</keyword>
<dbReference type="GO" id="GO:0003677">
    <property type="term" value="F:DNA binding"/>
    <property type="evidence" value="ECO:0007669"/>
    <property type="project" value="InterPro"/>
</dbReference>
<proteinExistence type="predicted"/>
<dbReference type="SUPFAM" id="SSF46955">
    <property type="entry name" value="Putative DNA-binding domain"/>
    <property type="match status" value="1"/>
</dbReference>
<evidence type="ECO:0000313" key="3">
    <source>
        <dbReference type="EMBL" id="QDU57514.1"/>
    </source>
</evidence>
<dbReference type="NCBIfam" id="TIGR01764">
    <property type="entry name" value="excise"/>
    <property type="match status" value="1"/>
</dbReference>
<dbReference type="Gene3D" id="1.10.238.160">
    <property type="match status" value="1"/>
</dbReference>
<dbReference type="InterPro" id="IPR009061">
    <property type="entry name" value="DNA-bd_dom_put_sf"/>
</dbReference>
<dbReference type="InterPro" id="IPR010093">
    <property type="entry name" value="SinI_DNA-bd"/>
</dbReference>
<dbReference type="AlphaFoldDB" id="A0A518AS19"/>
<sequence length="107" mass="12278">MAENREPAHEHNDDSLERATPDSLQDAPMMMTAEEIAHCLQVSVRTIWRLKAKGDLPKSVKVGRAVRWRRSDILTWIEQGCPATDSLINKLMYAVFTRPLYKLMGRL</sequence>
<protein>
    <submittedName>
        <fullName evidence="3">Helix-turn-helix domain protein</fullName>
    </submittedName>
</protein>